<evidence type="ECO:0000313" key="2">
    <source>
        <dbReference type="Proteomes" id="UP001148662"/>
    </source>
</evidence>
<proteinExistence type="predicted"/>
<comment type="caution">
    <text evidence="1">The sequence shown here is derived from an EMBL/GenBank/DDBJ whole genome shotgun (WGS) entry which is preliminary data.</text>
</comment>
<accession>A0ACC1T1Y7</accession>
<name>A0ACC1T1Y7_9APHY</name>
<dbReference type="EMBL" id="JANHOG010000821">
    <property type="protein sequence ID" value="KAJ3551305.1"/>
    <property type="molecule type" value="Genomic_DNA"/>
</dbReference>
<evidence type="ECO:0000313" key="1">
    <source>
        <dbReference type="EMBL" id="KAJ3551305.1"/>
    </source>
</evidence>
<organism evidence="1 2">
    <name type="scientific">Phlebia brevispora</name>
    <dbReference type="NCBI Taxonomy" id="194682"/>
    <lineage>
        <taxon>Eukaryota</taxon>
        <taxon>Fungi</taxon>
        <taxon>Dikarya</taxon>
        <taxon>Basidiomycota</taxon>
        <taxon>Agaricomycotina</taxon>
        <taxon>Agaricomycetes</taxon>
        <taxon>Polyporales</taxon>
        <taxon>Meruliaceae</taxon>
        <taxon>Phlebia</taxon>
    </lineage>
</organism>
<protein>
    <submittedName>
        <fullName evidence="1">Uncharacterized protein</fullName>
    </submittedName>
</protein>
<dbReference type="Proteomes" id="UP001148662">
    <property type="component" value="Unassembled WGS sequence"/>
</dbReference>
<sequence length="93" mass="10347">MLLLNLKKDPSAMKLIGDALVPEDTKDISEWAVVKESHVVSSPNVHALLYSSSLAPGHQPEQVALRIQGYIAEKKLEEYSDWNDTEAYAPKAR</sequence>
<reference evidence="1" key="1">
    <citation type="submission" date="2022-07" db="EMBL/GenBank/DDBJ databases">
        <title>Genome Sequence of Phlebia brevispora.</title>
        <authorList>
            <person name="Buettner E."/>
        </authorList>
    </citation>
    <scope>NUCLEOTIDE SEQUENCE</scope>
    <source>
        <strain evidence="1">MPL23</strain>
    </source>
</reference>
<keyword evidence="2" id="KW-1185">Reference proteome</keyword>
<gene>
    <name evidence="1" type="ORF">NM688_g4782</name>
</gene>